<evidence type="ECO:0000259" key="1">
    <source>
        <dbReference type="Pfam" id="PF12697"/>
    </source>
</evidence>
<organism evidence="2 3">
    <name type="scientific">Desulfoplanes formicivorans</name>
    <dbReference type="NCBI Taxonomy" id="1592317"/>
    <lineage>
        <taxon>Bacteria</taxon>
        <taxon>Pseudomonadati</taxon>
        <taxon>Thermodesulfobacteriota</taxon>
        <taxon>Desulfovibrionia</taxon>
        <taxon>Desulfovibrionales</taxon>
        <taxon>Desulfoplanaceae</taxon>
        <taxon>Desulfoplanes</taxon>
    </lineage>
</organism>
<dbReference type="Gene3D" id="3.40.50.1820">
    <property type="entry name" value="alpha/beta hydrolase"/>
    <property type="match status" value="1"/>
</dbReference>
<dbReference type="SUPFAM" id="SSF53474">
    <property type="entry name" value="alpha/beta-Hydrolases"/>
    <property type="match status" value="1"/>
</dbReference>
<dbReference type="InterPro" id="IPR000073">
    <property type="entry name" value="AB_hydrolase_1"/>
</dbReference>
<proteinExistence type="predicted"/>
<dbReference type="Pfam" id="PF12697">
    <property type="entry name" value="Abhydrolase_6"/>
    <property type="match status" value="1"/>
</dbReference>
<gene>
    <name evidence="2" type="ORF">DPF_1717</name>
</gene>
<dbReference type="EMBL" id="BDFE01000016">
    <property type="protein sequence ID" value="GAU08998.1"/>
    <property type="molecule type" value="Genomic_DNA"/>
</dbReference>
<feature type="domain" description="AB hydrolase-1" evidence="1">
    <location>
        <begin position="41"/>
        <end position="199"/>
    </location>
</feature>
<sequence>MSGLQPICFLSGWAGYRELFPFLGRLPHFYVPFAPHGEQAIRNILLGQDGDQTLVAWSTGAHMVLKWGADIIDRFARVVLVAPFLDFTACLPCRIIRNMQARLEQEGPGVLTAFYANCGVPSDLAVPLEGVHVDQLIRGLAYLVRSRCIPDLLADVQTPIHLVHGSKDRIVPKRAFARVGSLLPRAKVHCFPCGHFVPDHLLTSLVESSIP</sequence>
<name>A0A194AI44_9BACT</name>
<keyword evidence="3" id="KW-1185">Reference proteome</keyword>
<comment type="caution">
    <text evidence="2">The sequence shown here is derived from an EMBL/GenBank/DDBJ whole genome shotgun (WGS) entry which is preliminary data.</text>
</comment>
<protein>
    <recommendedName>
        <fullName evidence="1">AB hydrolase-1 domain-containing protein</fullName>
    </recommendedName>
</protein>
<reference evidence="3" key="1">
    <citation type="submission" date="2016-06" db="EMBL/GenBank/DDBJ databases">
        <title>Draft genome sequence of Desulfoplanes formicivorans strain Pf12B.</title>
        <authorList>
            <person name="Watanabe M."/>
            <person name="Kojima H."/>
            <person name="Fukui M."/>
        </authorList>
    </citation>
    <scope>NUCLEOTIDE SEQUENCE [LARGE SCALE GENOMIC DNA]</scope>
    <source>
        <strain evidence="3">Pf12B</strain>
    </source>
</reference>
<dbReference type="Proteomes" id="UP000095200">
    <property type="component" value="Unassembled WGS sequence"/>
</dbReference>
<dbReference type="InterPro" id="IPR029058">
    <property type="entry name" value="AB_hydrolase_fold"/>
</dbReference>
<evidence type="ECO:0000313" key="2">
    <source>
        <dbReference type="EMBL" id="GAU08998.1"/>
    </source>
</evidence>
<dbReference type="RefSeq" id="WP_069859092.1">
    <property type="nucleotide sequence ID" value="NZ_BDFE01000016.1"/>
</dbReference>
<dbReference type="STRING" id="1592317.DPF_1717"/>
<evidence type="ECO:0000313" key="3">
    <source>
        <dbReference type="Proteomes" id="UP000095200"/>
    </source>
</evidence>
<accession>A0A194AI44</accession>
<dbReference type="AlphaFoldDB" id="A0A194AI44"/>